<dbReference type="AlphaFoldDB" id="A0A9D7DWT1"/>
<dbReference type="SUPFAM" id="SSF82171">
    <property type="entry name" value="DPP6 N-terminal domain-like"/>
    <property type="match status" value="1"/>
</dbReference>
<sequence length="304" mass="33308">MNTLLSASPAVLIVATLILLGCGAQQKADTAAVRSTPAYRAFGDPQRVRIRGYQGDAMEPFITKDGRYLLFNNKNDPRIDTKLLFAEHVHDLNFDYRGELNGVNTSALEGVPSMDRHGNLFFVSTRSYAETLSTIYRGRFDHGQVSGVELVAGNSRRQRGIVTFDAEVSADGNTLFVADGRFAGGHAPQTADIDIAVRDGAGFRRLTSARDLLKNVNTEALEYAPAVSSDLLELFFTRLDRSGRTPRTVILRAIRPSAEAPFGPPERLVSITGFVEAPTLSSDGRSLYYHQLDGGRFVILRVAR</sequence>
<dbReference type="InterPro" id="IPR011659">
    <property type="entry name" value="WD40"/>
</dbReference>
<organism evidence="2 3">
    <name type="scientific">Candidatus Methylophosphatis roskildensis</name>
    <dbReference type="NCBI Taxonomy" id="2899263"/>
    <lineage>
        <taxon>Bacteria</taxon>
        <taxon>Pseudomonadati</taxon>
        <taxon>Pseudomonadota</taxon>
        <taxon>Betaproteobacteria</taxon>
        <taxon>Nitrosomonadales</taxon>
        <taxon>Sterolibacteriaceae</taxon>
        <taxon>Candidatus Methylophosphatis</taxon>
    </lineage>
</organism>
<dbReference type="Pfam" id="PF07676">
    <property type="entry name" value="PD40"/>
    <property type="match status" value="2"/>
</dbReference>
<dbReference type="Proteomes" id="UP000807785">
    <property type="component" value="Unassembled WGS sequence"/>
</dbReference>
<accession>A0A9D7DWT1</accession>
<dbReference type="EMBL" id="JADJEV010000002">
    <property type="protein sequence ID" value="MBK6972283.1"/>
    <property type="molecule type" value="Genomic_DNA"/>
</dbReference>
<protein>
    <submittedName>
        <fullName evidence="2">PD40 domain-containing protein</fullName>
    </submittedName>
</protein>
<evidence type="ECO:0000313" key="2">
    <source>
        <dbReference type="EMBL" id="MBK6972283.1"/>
    </source>
</evidence>
<dbReference type="Gene3D" id="2.120.10.30">
    <property type="entry name" value="TolB, C-terminal domain"/>
    <property type="match status" value="1"/>
</dbReference>
<name>A0A9D7DWT1_9PROT</name>
<evidence type="ECO:0000313" key="3">
    <source>
        <dbReference type="Proteomes" id="UP000807785"/>
    </source>
</evidence>
<feature type="signal peptide" evidence="1">
    <location>
        <begin position="1"/>
        <end position="27"/>
    </location>
</feature>
<gene>
    <name evidence="2" type="ORF">IPH26_04770</name>
</gene>
<reference evidence="2" key="1">
    <citation type="submission" date="2020-10" db="EMBL/GenBank/DDBJ databases">
        <title>Connecting structure to function with the recovery of over 1000 high-quality activated sludge metagenome-assembled genomes encoding full-length rRNA genes using long-read sequencing.</title>
        <authorList>
            <person name="Singleton C.M."/>
            <person name="Petriglieri F."/>
            <person name="Kristensen J.M."/>
            <person name="Kirkegaard R.H."/>
            <person name="Michaelsen T.Y."/>
            <person name="Andersen M.H."/>
            <person name="Karst S.M."/>
            <person name="Dueholm M.S."/>
            <person name="Nielsen P.H."/>
            <person name="Albertsen M."/>
        </authorList>
    </citation>
    <scope>NUCLEOTIDE SEQUENCE</scope>
    <source>
        <strain evidence="2">Bjer_18-Q3-R1-45_BAT3C.347</strain>
    </source>
</reference>
<keyword evidence="1" id="KW-0732">Signal</keyword>
<dbReference type="InterPro" id="IPR011042">
    <property type="entry name" value="6-blade_b-propeller_TolB-like"/>
</dbReference>
<feature type="chain" id="PRO_5039392274" evidence="1">
    <location>
        <begin position="28"/>
        <end position="304"/>
    </location>
</feature>
<evidence type="ECO:0000256" key="1">
    <source>
        <dbReference type="SAM" id="SignalP"/>
    </source>
</evidence>
<comment type="caution">
    <text evidence="2">The sequence shown here is derived from an EMBL/GenBank/DDBJ whole genome shotgun (WGS) entry which is preliminary data.</text>
</comment>
<proteinExistence type="predicted"/>